<evidence type="ECO:0000313" key="1">
    <source>
        <dbReference type="EMBL" id="GAA1077066.1"/>
    </source>
</evidence>
<evidence type="ECO:0000313" key="2">
    <source>
        <dbReference type="Proteomes" id="UP001499987"/>
    </source>
</evidence>
<dbReference type="Proteomes" id="UP001499987">
    <property type="component" value="Unassembled WGS sequence"/>
</dbReference>
<name>A0ABP4DX43_9ACTN</name>
<accession>A0ABP4DX43</accession>
<protein>
    <submittedName>
        <fullName evidence="1">Uncharacterized protein</fullName>
    </submittedName>
</protein>
<gene>
    <name evidence="1" type="ORF">GCM10009663_18380</name>
</gene>
<sequence length="252" mass="26490">MAVDAVLLESPTMRATVAGRVEALDRVRALELLPDGVHVTTEGVAAYFGVGINAIYSLVADHRSELASNGYVVVAGARLTSFKEVSGIQSRARSLALFTRRAVLNVAMLLRDSETARQVRCHLLDAERAARPAAVDGAAPPVDGAAPPVDGAAPPVDNAPRWPEGSLQAAVAGVAEQVVRDVVGTAVVPLLNALAVEVGRNSSKIDAMADRVDRLERIVLDDGERTVARRRRPLLQAVDEGADGDELAALLS</sequence>
<reference evidence="2" key="1">
    <citation type="journal article" date="2019" name="Int. J. Syst. Evol. Microbiol.">
        <title>The Global Catalogue of Microorganisms (GCM) 10K type strain sequencing project: providing services to taxonomists for standard genome sequencing and annotation.</title>
        <authorList>
            <consortium name="The Broad Institute Genomics Platform"/>
            <consortium name="The Broad Institute Genome Sequencing Center for Infectious Disease"/>
            <person name="Wu L."/>
            <person name="Ma J."/>
        </authorList>
    </citation>
    <scope>NUCLEOTIDE SEQUENCE [LARGE SCALE GENOMIC DNA]</scope>
    <source>
        <strain evidence="2">JCM 13002</strain>
    </source>
</reference>
<dbReference type="RefSeq" id="WP_344623003.1">
    <property type="nucleotide sequence ID" value="NZ_BAAALD010000012.1"/>
</dbReference>
<keyword evidence="2" id="KW-1185">Reference proteome</keyword>
<organism evidence="1 2">
    <name type="scientific">Kitasatospora arboriphila</name>
    <dbReference type="NCBI Taxonomy" id="258052"/>
    <lineage>
        <taxon>Bacteria</taxon>
        <taxon>Bacillati</taxon>
        <taxon>Actinomycetota</taxon>
        <taxon>Actinomycetes</taxon>
        <taxon>Kitasatosporales</taxon>
        <taxon>Streptomycetaceae</taxon>
        <taxon>Kitasatospora</taxon>
    </lineage>
</organism>
<dbReference type="EMBL" id="BAAALD010000012">
    <property type="protein sequence ID" value="GAA1077066.1"/>
    <property type="molecule type" value="Genomic_DNA"/>
</dbReference>
<proteinExistence type="predicted"/>
<comment type="caution">
    <text evidence="1">The sequence shown here is derived from an EMBL/GenBank/DDBJ whole genome shotgun (WGS) entry which is preliminary data.</text>
</comment>